<dbReference type="EMBL" id="JAYGHY010000088">
    <property type="protein sequence ID" value="MEA5444020.1"/>
    <property type="molecule type" value="Genomic_DNA"/>
</dbReference>
<feature type="non-terminal residue" evidence="1">
    <location>
        <position position="1"/>
    </location>
</feature>
<evidence type="ECO:0000313" key="2">
    <source>
        <dbReference type="Proteomes" id="UP001302329"/>
    </source>
</evidence>
<keyword evidence="1" id="KW-0808">Transferase</keyword>
<proteinExistence type="predicted"/>
<organism evidence="1 2">
    <name type="scientific">Cyanobium gracile UHCC 0281</name>
    <dbReference type="NCBI Taxonomy" id="3110309"/>
    <lineage>
        <taxon>Bacteria</taxon>
        <taxon>Bacillati</taxon>
        <taxon>Cyanobacteriota</taxon>
        <taxon>Cyanophyceae</taxon>
        <taxon>Synechococcales</taxon>
        <taxon>Prochlorococcaceae</taxon>
        <taxon>Cyanobium</taxon>
    </lineage>
</organism>
<evidence type="ECO:0000313" key="1">
    <source>
        <dbReference type="EMBL" id="MEA5444020.1"/>
    </source>
</evidence>
<gene>
    <name evidence="1" type="ORF">VB739_15790</name>
</gene>
<comment type="caution">
    <text evidence="1">The sequence shown here is derived from an EMBL/GenBank/DDBJ whole genome shotgun (WGS) entry which is preliminary data.</text>
</comment>
<sequence>PGAAQALAAGPIAAAAAAPLSGEEHAGLILVALASPRLTPRIGPAERVPPGERVWIRRQELPAGWPVQLQAPELEPWLLAEAPGAGR</sequence>
<keyword evidence="2" id="KW-1185">Reference proteome</keyword>
<reference evidence="1 2" key="1">
    <citation type="submission" date="2023-12" db="EMBL/GenBank/DDBJ databases">
        <title>Baltic Sea Cyanobacteria.</title>
        <authorList>
            <person name="Delbaje E."/>
            <person name="Fewer D.P."/>
            <person name="Shishido T.K."/>
        </authorList>
    </citation>
    <scope>NUCLEOTIDE SEQUENCE [LARGE SCALE GENOMIC DNA]</scope>
    <source>
        <strain evidence="1 2">UHCC 0281</strain>
    </source>
</reference>
<dbReference type="GO" id="GO:0016740">
    <property type="term" value="F:transferase activity"/>
    <property type="evidence" value="ECO:0007669"/>
    <property type="project" value="UniProtKB-KW"/>
</dbReference>
<protein>
    <submittedName>
        <fullName evidence="1">Glycosyl transferase</fullName>
    </submittedName>
</protein>
<name>A0ABU5T095_9CYAN</name>
<accession>A0ABU5T095</accession>
<dbReference type="Proteomes" id="UP001302329">
    <property type="component" value="Unassembled WGS sequence"/>
</dbReference>